<dbReference type="Proteomes" id="UP001458880">
    <property type="component" value="Unassembled WGS sequence"/>
</dbReference>
<dbReference type="InterPro" id="IPR036388">
    <property type="entry name" value="WH-like_DNA-bd_sf"/>
</dbReference>
<name>A0AAW1MIB8_POPJA</name>
<dbReference type="AlphaFoldDB" id="A0AAW1MIB8"/>
<evidence type="ECO:0000259" key="2">
    <source>
        <dbReference type="Pfam" id="PF04218"/>
    </source>
</evidence>
<organism evidence="3 4">
    <name type="scientific">Popillia japonica</name>
    <name type="common">Japanese beetle</name>
    <dbReference type="NCBI Taxonomy" id="7064"/>
    <lineage>
        <taxon>Eukaryota</taxon>
        <taxon>Metazoa</taxon>
        <taxon>Ecdysozoa</taxon>
        <taxon>Arthropoda</taxon>
        <taxon>Hexapoda</taxon>
        <taxon>Insecta</taxon>
        <taxon>Pterygota</taxon>
        <taxon>Neoptera</taxon>
        <taxon>Endopterygota</taxon>
        <taxon>Coleoptera</taxon>
        <taxon>Polyphaga</taxon>
        <taxon>Scarabaeiformia</taxon>
        <taxon>Scarabaeidae</taxon>
        <taxon>Rutelinae</taxon>
        <taxon>Popillia</taxon>
    </lineage>
</organism>
<protein>
    <submittedName>
        <fullName evidence="3">CENP-B N-terminal DNA-binding domain</fullName>
    </submittedName>
</protein>
<evidence type="ECO:0000256" key="1">
    <source>
        <dbReference type="SAM" id="MobiDB-lite"/>
    </source>
</evidence>
<dbReference type="EMBL" id="JASPKY010000032">
    <property type="protein sequence ID" value="KAK9747287.1"/>
    <property type="molecule type" value="Genomic_DNA"/>
</dbReference>
<proteinExistence type="predicted"/>
<dbReference type="Pfam" id="PF04218">
    <property type="entry name" value="CENP-B_N"/>
    <property type="match status" value="1"/>
</dbReference>
<comment type="caution">
    <text evidence="3">The sequence shown here is derived from an EMBL/GenBank/DDBJ whole genome shotgun (WGS) entry which is preliminary data.</text>
</comment>
<dbReference type="GO" id="GO:0003677">
    <property type="term" value="F:DNA binding"/>
    <property type="evidence" value="ECO:0007669"/>
    <property type="project" value="UniProtKB-KW"/>
</dbReference>
<sequence length="116" mass="12882">MKALKRLDAGESLTKLAGEFGVGKATISDWKKNRVKMEQFCNVTSDKNLKERHHVTVSQIPSCENAGEGCLEERARVDVNEECSEHEIVSLIQSQHDGNVASDSEEEETSTVNVTY</sequence>
<evidence type="ECO:0000313" key="4">
    <source>
        <dbReference type="Proteomes" id="UP001458880"/>
    </source>
</evidence>
<dbReference type="Gene3D" id="1.10.10.10">
    <property type="entry name" value="Winged helix-like DNA-binding domain superfamily/Winged helix DNA-binding domain"/>
    <property type="match status" value="1"/>
</dbReference>
<reference evidence="3 4" key="1">
    <citation type="journal article" date="2024" name="BMC Genomics">
        <title>De novo assembly and annotation of Popillia japonica's genome with initial clues to its potential as an invasive pest.</title>
        <authorList>
            <person name="Cucini C."/>
            <person name="Boschi S."/>
            <person name="Funari R."/>
            <person name="Cardaioli E."/>
            <person name="Iannotti N."/>
            <person name="Marturano G."/>
            <person name="Paoli F."/>
            <person name="Bruttini M."/>
            <person name="Carapelli A."/>
            <person name="Frati F."/>
            <person name="Nardi F."/>
        </authorList>
    </citation>
    <scope>NUCLEOTIDE SEQUENCE [LARGE SCALE GENOMIC DNA]</scope>
    <source>
        <strain evidence="3">DMR45628</strain>
    </source>
</reference>
<keyword evidence="4" id="KW-1185">Reference proteome</keyword>
<gene>
    <name evidence="3" type="ORF">QE152_g5472</name>
</gene>
<evidence type="ECO:0000313" key="3">
    <source>
        <dbReference type="EMBL" id="KAK9747287.1"/>
    </source>
</evidence>
<feature type="region of interest" description="Disordered" evidence="1">
    <location>
        <begin position="94"/>
        <end position="116"/>
    </location>
</feature>
<keyword evidence="3" id="KW-0238">DNA-binding</keyword>
<dbReference type="InterPro" id="IPR007889">
    <property type="entry name" value="HTH_Psq"/>
</dbReference>
<feature type="domain" description="HTH psq-type" evidence="2">
    <location>
        <begin position="3"/>
        <end position="38"/>
    </location>
</feature>
<accession>A0AAW1MIB8</accession>